<gene>
    <name evidence="1" type="ORF">BN134_3183</name>
</gene>
<evidence type="ECO:0000313" key="2">
    <source>
        <dbReference type="Proteomes" id="UP000009342"/>
    </source>
</evidence>
<name>A0ABM9QA95_9ENTR</name>
<protein>
    <submittedName>
        <fullName evidence="1">Uncharacterized protein</fullName>
    </submittedName>
</protein>
<proteinExistence type="predicted"/>
<reference evidence="2" key="1">
    <citation type="journal article" date="2012" name="PLoS ONE">
        <title>Comparative analysis of genome sequences covering the seven cronobacter species.</title>
        <authorList>
            <person name="Joseph S."/>
            <person name="Desai P."/>
            <person name="Ji Y."/>
            <person name="Cummings C.A."/>
            <person name="Shih R."/>
            <person name="Degoricija L."/>
            <person name="Rico A."/>
            <person name="Brzoska P."/>
            <person name="Hamby S.E."/>
            <person name="Masood N."/>
            <person name="Hariri S."/>
            <person name="Sonbol H."/>
            <person name="Chuzhanova N."/>
            <person name="McClelland M."/>
            <person name="Furtado M.R."/>
            <person name="Forsythe S.J."/>
        </authorList>
    </citation>
    <scope>NUCLEOTIDE SEQUENCE [LARGE SCALE GENOMIC DNA]</scope>
    <source>
        <strain evidence="2">1210</strain>
    </source>
</reference>
<dbReference type="EMBL" id="CAKZ01000145">
    <property type="protein sequence ID" value="CCJ82422.1"/>
    <property type="molecule type" value="Genomic_DNA"/>
</dbReference>
<sequence length="41" mass="4809">MPNIIALKILTGKPFFRLFILVSYIAIKQLKNHTNFQLLHL</sequence>
<comment type="caution">
    <text evidence="1">The sequence shown here is derived from an EMBL/GenBank/DDBJ whole genome shotgun (WGS) entry which is preliminary data.</text>
</comment>
<keyword evidence="2" id="KW-1185">Reference proteome</keyword>
<accession>A0ABM9QA95</accession>
<evidence type="ECO:0000313" key="1">
    <source>
        <dbReference type="EMBL" id="CCJ82422.1"/>
    </source>
</evidence>
<organism evidence="1 2">
    <name type="scientific">Cronobacter dublinensis 1210</name>
    <dbReference type="NCBI Taxonomy" id="1208656"/>
    <lineage>
        <taxon>Bacteria</taxon>
        <taxon>Pseudomonadati</taxon>
        <taxon>Pseudomonadota</taxon>
        <taxon>Gammaproteobacteria</taxon>
        <taxon>Enterobacterales</taxon>
        <taxon>Enterobacteriaceae</taxon>
        <taxon>Cronobacter</taxon>
    </lineage>
</organism>
<dbReference type="Proteomes" id="UP000009342">
    <property type="component" value="Unassembled WGS sequence"/>
</dbReference>